<feature type="compositionally biased region" description="Low complexity" evidence="3">
    <location>
        <begin position="608"/>
        <end position="640"/>
    </location>
</feature>
<feature type="region of interest" description="Disordered" evidence="3">
    <location>
        <begin position="278"/>
        <end position="353"/>
    </location>
</feature>
<feature type="compositionally biased region" description="Low complexity" evidence="3">
    <location>
        <begin position="726"/>
        <end position="776"/>
    </location>
</feature>
<protein>
    <submittedName>
        <fullName evidence="7">Sterile alpha motif, type 2</fullName>
    </submittedName>
</protein>
<evidence type="ECO:0000259" key="5">
    <source>
        <dbReference type="PROSITE" id="PS50105"/>
    </source>
</evidence>
<dbReference type="PANTHER" id="PTHR46829">
    <property type="entry name" value="STERILE ALPHA MOTIF DOMAIN-CONTAINING PROTEIN 15"/>
    <property type="match status" value="1"/>
</dbReference>
<feature type="compositionally biased region" description="Basic and acidic residues" evidence="3">
    <location>
        <begin position="318"/>
        <end position="339"/>
    </location>
</feature>
<dbReference type="Gene3D" id="1.10.150.50">
    <property type="entry name" value="Transcription Factor, Ets-1"/>
    <property type="match status" value="1"/>
</dbReference>
<dbReference type="InterPro" id="IPR029071">
    <property type="entry name" value="Ubiquitin-like_domsf"/>
</dbReference>
<dbReference type="GO" id="GO:0007165">
    <property type="term" value="P:signal transduction"/>
    <property type="evidence" value="ECO:0007669"/>
    <property type="project" value="InterPro"/>
</dbReference>
<name>A0A0F7SG51_PHARH</name>
<sequence>MESLQRTFLEWQEDQVASWVESIGFPNHTDSIHQHGITGDVLSVISSEDLRDVGITSLGQRLSILKHVYQLKLEQGIPLEKDSWIPSTLDGEEGVEASFLNLYSEAGSSPNLGSAADALDIEKLYRIVNEQNERLYYLEQEHQRLQGTILQSLPLQPTAPTPTSSGPPPAPSSYTNLPISHSSSAHQDFMVKRQPSFKWATFGKRSPTIMSTPAFFDPTTSASRQASMNFGGSNAVEHWSERSGSPGIELGVTPPRTAPLARHQPPLTHTISVQAYPQATSPSIPTHPSIPHFSTSSSATSPTDQSRQAPGLNTSSSKKTDLDIKESEEGRRDEKERARKSSRSTSSAVLGTAENPQRFKVTLEDPCWKVLPAALKKYKINDDWRMYALFICYGNTSGTGTGTERCLSYDEKPLLLFQKLKEASQSPVFMLRHIRDIKSPIAIAQSKVQSRQITTASADNSTSSSENLSSQGNTSAPQASSSSNSHPSASVYAKTNRPAEGTNRDAGPSSSSNKTGITDGVDGVTYAISIYPYAAEREDEFSVNVDDTFIVLAKAKGWWVVQCDPQSAGRVPVDVSKAGWVPAGCLLECSRPPGLSFPSLSPSLPSSPSFLSPPSDVTPPGSSFTTPTPSSPAISSSPTSAFGTAQTDRSNHQQQQQRLQLDSILSTSFPGVVLMDYASGRPEEMSLKKDETVWMFKRYSHWSYAVKNGTGERGWVPSWFISSQHTTSTTPTTTSAPSSTLSTGLTTYQSTPSSGTSTPSTPLTSSGPTSTLSLSGHIPPTMSVGSAMSTPTMEIVPGGGSEILV</sequence>
<evidence type="ECO:0000259" key="6">
    <source>
        <dbReference type="PROSITE" id="PS50200"/>
    </source>
</evidence>
<dbReference type="PROSITE" id="PS50105">
    <property type="entry name" value="SAM_DOMAIN"/>
    <property type="match status" value="1"/>
</dbReference>
<dbReference type="SUPFAM" id="SSF50044">
    <property type="entry name" value="SH3-domain"/>
    <property type="match status" value="2"/>
</dbReference>
<dbReference type="Pfam" id="PF00788">
    <property type="entry name" value="RA"/>
    <property type="match status" value="1"/>
</dbReference>
<dbReference type="SUPFAM" id="SSF47769">
    <property type="entry name" value="SAM/Pointed domain"/>
    <property type="match status" value="1"/>
</dbReference>
<feature type="compositionally biased region" description="Low complexity" evidence="3">
    <location>
        <begin position="454"/>
        <end position="490"/>
    </location>
</feature>
<dbReference type="InterPro" id="IPR001660">
    <property type="entry name" value="SAM"/>
</dbReference>
<dbReference type="InterPro" id="IPR001452">
    <property type="entry name" value="SH3_domain"/>
</dbReference>
<keyword evidence="1 2" id="KW-0728">SH3 domain</keyword>
<dbReference type="SMART" id="SM00314">
    <property type="entry name" value="RA"/>
    <property type="match status" value="1"/>
</dbReference>
<dbReference type="Gene3D" id="2.30.30.40">
    <property type="entry name" value="SH3 Domains"/>
    <property type="match status" value="2"/>
</dbReference>
<dbReference type="InterPro" id="IPR013761">
    <property type="entry name" value="SAM/pointed_sf"/>
</dbReference>
<dbReference type="PANTHER" id="PTHR46829:SF1">
    <property type="entry name" value="STERILE ALPHA MOTIF DOMAIN-CONTAINING PROTEIN 15"/>
    <property type="match status" value="1"/>
</dbReference>
<feature type="domain" description="SAM" evidence="5">
    <location>
        <begin position="11"/>
        <end position="74"/>
    </location>
</feature>
<evidence type="ECO:0000313" key="7">
    <source>
        <dbReference type="EMBL" id="CDZ97390.1"/>
    </source>
</evidence>
<dbReference type="SMART" id="SM00454">
    <property type="entry name" value="SAM"/>
    <property type="match status" value="1"/>
</dbReference>
<dbReference type="CDD" id="cd01786">
    <property type="entry name" value="RA_STE50"/>
    <property type="match status" value="1"/>
</dbReference>
<feature type="region of interest" description="Disordered" evidence="3">
    <location>
        <begin position="608"/>
        <end position="659"/>
    </location>
</feature>
<feature type="domain" description="SH3" evidence="4">
    <location>
        <begin position="522"/>
        <end position="591"/>
    </location>
</feature>
<feature type="compositionally biased region" description="Pro residues" evidence="3">
    <location>
        <begin position="157"/>
        <end position="171"/>
    </location>
</feature>
<feature type="compositionally biased region" description="Low complexity" evidence="3">
    <location>
        <begin position="280"/>
        <end position="294"/>
    </location>
</feature>
<dbReference type="AlphaFoldDB" id="A0A0F7SG51"/>
<evidence type="ECO:0000256" key="1">
    <source>
        <dbReference type="ARBA" id="ARBA00022443"/>
    </source>
</evidence>
<feature type="compositionally biased region" description="Polar residues" evidence="3">
    <location>
        <begin position="783"/>
        <end position="792"/>
    </location>
</feature>
<reference evidence="7" key="1">
    <citation type="submission" date="2014-08" db="EMBL/GenBank/DDBJ databases">
        <authorList>
            <person name="Sharma Rahul"/>
            <person name="Thines Marco"/>
        </authorList>
    </citation>
    <scope>NUCLEOTIDE SEQUENCE</scope>
</reference>
<feature type="region of interest" description="Disordered" evidence="3">
    <location>
        <begin position="726"/>
        <end position="805"/>
    </location>
</feature>
<evidence type="ECO:0000259" key="4">
    <source>
        <dbReference type="PROSITE" id="PS50002"/>
    </source>
</evidence>
<feature type="domain" description="SH3" evidence="4">
    <location>
        <begin position="666"/>
        <end position="726"/>
    </location>
</feature>
<feature type="compositionally biased region" description="Polar residues" evidence="3">
    <location>
        <begin position="295"/>
        <end position="317"/>
    </location>
</feature>
<proteinExistence type="predicted"/>
<dbReference type="InterPro" id="IPR036028">
    <property type="entry name" value="SH3-like_dom_sf"/>
</dbReference>
<dbReference type="Gene3D" id="3.10.20.90">
    <property type="entry name" value="Phosphatidylinositol 3-kinase Catalytic Subunit, Chain A, domain 1"/>
    <property type="match status" value="1"/>
</dbReference>
<dbReference type="CDD" id="cd00174">
    <property type="entry name" value="SH3"/>
    <property type="match status" value="1"/>
</dbReference>
<dbReference type="SMART" id="SM00326">
    <property type="entry name" value="SH3"/>
    <property type="match status" value="2"/>
</dbReference>
<dbReference type="InterPro" id="IPR000159">
    <property type="entry name" value="RA_dom"/>
</dbReference>
<feature type="region of interest" description="Disordered" evidence="3">
    <location>
        <begin position="154"/>
        <end position="181"/>
    </location>
</feature>
<dbReference type="EMBL" id="LN483167">
    <property type="protein sequence ID" value="CDZ97390.1"/>
    <property type="molecule type" value="Genomic_DNA"/>
</dbReference>
<feature type="region of interest" description="Disordered" evidence="3">
    <location>
        <begin position="449"/>
        <end position="518"/>
    </location>
</feature>
<feature type="region of interest" description="Disordered" evidence="3">
    <location>
        <begin position="235"/>
        <end position="263"/>
    </location>
</feature>
<accession>A0A0F7SG51</accession>
<dbReference type="Pfam" id="PF00018">
    <property type="entry name" value="SH3_1"/>
    <property type="match status" value="2"/>
</dbReference>
<dbReference type="SUPFAM" id="SSF54236">
    <property type="entry name" value="Ubiquitin-like"/>
    <property type="match status" value="1"/>
</dbReference>
<dbReference type="PROSITE" id="PS50002">
    <property type="entry name" value="SH3"/>
    <property type="match status" value="2"/>
</dbReference>
<feature type="domain" description="Ras-associating" evidence="6">
    <location>
        <begin position="360"/>
        <end position="436"/>
    </location>
</feature>
<evidence type="ECO:0000256" key="2">
    <source>
        <dbReference type="PROSITE-ProRule" id="PRU00192"/>
    </source>
</evidence>
<dbReference type="Pfam" id="PF00536">
    <property type="entry name" value="SAM_1"/>
    <property type="match status" value="1"/>
</dbReference>
<dbReference type="PROSITE" id="PS50200">
    <property type="entry name" value="RA"/>
    <property type="match status" value="1"/>
</dbReference>
<evidence type="ECO:0000256" key="3">
    <source>
        <dbReference type="SAM" id="MobiDB-lite"/>
    </source>
</evidence>
<organism evidence="7">
    <name type="scientific">Phaffia rhodozyma</name>
    <name type="common">Yeast</name>
    <name type="synonym">Xanthophyllomyces dendrorhous</name>
    <dbReference type="NCBI Taxonomy" id="264483"/>
    <lineage>
        <taxon>Eukaryota</taxon>
        <taxon>Fungi</taxon>
        <taxon>Dikarya</taxon>
        <taxon>Basidiomycota</taxon>
        <taxon>Agaricomycotina</taxon>
        <taxon>Tremellomycetes</taxon>
        <taxon>Cystofilobasidiales</taxon>
        <taxon>Mrakiaceae</taxon>
        <taxon>Phaffia</taxon>
    </lineage>
</organism>